<dbReference type="AlphaFoldDB" id="A0AAN8WKV2"/>
<feature type="coiled-coil region" evidence="1">
    <location>
        <begin position="201"/>
        <end position="228"/>
    </location>
</feature>
<feature type="compositionally biased region" description="Low complexity" evidence="2">
    <location>
        <begin position="98"/>
        <end position="115"/>
    </location>
</feature>
<sequence length="362" mass="40758">YKPQSVSEVYNYKLITSKTKMFNGLRSASPSPCPSPVRELMANMRMNGCPKRDKYKTMIESQDPIISRGRLTMSGGFTDFRPRTFPVEKNDSLECDDGTPSVSSSSRSASCDSIDPIIDNPLAKSNRGFVKIPRKAFRSVIHHLSPRLSKKILNEEKKYENIAPQNPMWPNVMTTYARGVSTTPVQSLQTPVMPSLTAMKAQAILDEKKQIRNALNMLKEEAHKKQMTRNDSSCLSSSFDSDHHDFIDQVNYIDIQHKKSSNEHAESIYNYDLQESEAISASDVFPVNPQIQINEGTISNTEESIDGSFYDEPLFDALELELVPTLTPEELANRGITEVRNVHLSREYIILETGPPTDSIFV</sequence>
<proteinExistence type="predicted"/>
<feature type="region of interest" description="Disordered" evidence="2">
    <location>
        <begin position="88"/>
        <end position="117"/>
    </location>
</feature>
<feature type="non-terminal residue" evidence="3">
    <location>
        <position position="1"/>
    </location>
</feature>
<keyword evidence="1" id="KW-0175">Coiled coil</keyword>
<keyword evidence="4" id="KW-1185">Reference proteome</keyword>
<gene>
    <name evidence="3" type="ORF">SK128_014337</name>
</gene>
<accession>A0AAN8WKV2</accession>
<name>A0AAN8WKV2_HALRR</name>
<evidence type="ECO:0000313" key="3">
    <source>
        <dbReference type="EMBL" id="KAK6996577.1"/>
    </source>
</evidence>
<evidence type="ECO:0000256" key="1">
    <source>
        <dbReference type="SAM" id="Coils"/>
    </source>
</evidence>
<evidence type="ECO:0000256" key="2">
    <source>
        <dbReference type="SAM" id="MobiDB-lite"/>
    </source>
</evidence>
<dbReference type="Proteomes" id="UP001381693">
    <property type="component" value="Unassembled WGS sequence"/>
</dbReference>
<protein>
    <submittedName>
        <fullName evidence="3">Uncharacterized protein</fullName>
    </submittedName>
</protein>
<organism evidence="3 4">
    <name type="scientific">Halocaridina rubra</name>
    <name type="common">Hawaiian red shrimp</name>
    <dbReference type="NCBI Taxonomy" id="373956"/>
    <lineage>
        <taxon>Eukaryota</taxon>
        <taxon>Metazoa</taxon>
        <taxon>Ecdysozoa</taxon>
        <taxon>Arthropoda</taxon>
        <taxon>Crustacea</taxon>
        <taxon>Multicrustacea</taxon>
        <taxon>Malacostraca</taxon>
        <taxon>Eumalacostraca</taxon>
        <taxon>Eucarida</taxon>
        <taxon>Decapoda</taxon>
        <taxon>Pleocyemata</taxon>
        <taxon>Caridea</taxon>
        <taxon>Atyoidea</taxon>
        <taxon>Atyidae</taxon>
        <taxon>Halocaridina</taxon>
    </lineage>
</organism>
<dbReference type="EMBL" id="JAXCGZ010024191">
    <property type="protein sequence ID" value="KAK6996577.1"/>
    <property type="molecule type" value="Genomic_DNA"/>
</dbReference>
<comment type="caution">
    <text evidence="3">The sequence shown here is derived from an EMBL/GenBank/DDBJ whole genome shotgun (WGS) entry which is preliminary data.</text>
</comment>
<evidence type="ECO:0000313" key="4">
    <source>
        <dbReference type="Proteomes" id="UP001381693"/>
    </source>
</evidence>
<reference evidence="3 4" key="1">
    <citation type="submission" date="2023-11" db="EMBL/GenBank/DDBJ databases">
        <title>Halocaridina rubra genome assembly.</title>
        <authorList>
            <person name="Smith C."/>
        </authorList>
    </citation>
    <scope>NUCLEOTIDE SEQUENCE [LARGE SCALE GENOMIC DNA]</scope>
    <source>
        <strain evidence="3">EP-1</strain>
        <tissue evidence="3">Whole</tissue>
    </source>
</reference>